<dbReference type="Proteomes" id="UP000317410">
    <property type="component" value="Unassembled WGS sequence"/>
</dbReference>
<dbReference type="AlphaFoldDB" id="A0A4Y4BCR7"/>
<evidence type="ECO:0000313" key="2">
    <source>
        <dbReference type="Proteomes" id="UP000317410"/>
    </source>
</evidence>
<reference evidence="1 2" key="1">
    <citation type="submission" date="2019-06" db="EMBL/GenBank/DDBJ databases">
        <title>Whole genome shotgun sequence of Microbacterium liquefaciens NBRC 15037.</title>
        <authorList>
            <person name="Hosoyama A."/>
            <person name="Uohara A."/>
            <person name="Ohji S."/>
            <person name="Ichikawa N."/>
        </authorList>
    </citation>
    <scope>NUCLEOTIDE SEQUENCE [LARGE SCALE GENOMIC DNA]</scope>
    <source>
        <strain evidence="1 2">NBRC 15037</strain>
    </source>
</reference>
<proteinExistence type="predicted"/>
<name>A0A4Y4BCR7_MICMQ</name>
<gene>
    <name evidence="1" type="ORF">MLI01_25880</name>
</gene>
<evidence type="ECO:0000313" key="1">
    <source>
        <dbReference type="EMBL" id="GEC76443.1"/>
    </source>
</evidence>
<dbReference type="RefSeq" id="WP_141387435.1">
    <property type="nucleotide sequence ID" value="NZ_BJNQ01000020.1"/>
</dbReference>
<dbReference type="EMBL" id="BJNQ01000020">
    <property type="protein sequence ID" value="GEC76443.1"/>
    <property type="molecule type" value="Genomic_DNA"/>
</dbReference>
<protein>
    <submittedName>
        <fullName evidence="1">Uncharacterized protein</fullName>
    </submittedName>
</protein>
<accession>A0A4Y4BCR7</accession>
<sequence>MSERSTVYAPIAAPSVPPPFSLDGLGITGTLEIGGDGLARIINGHITQHGREVSSALRGRRREDA</sequence>
<comment type="caution">
    <text evidence="1">The sequence shown here is derived from an EMBL/GenBank/DDBJ whole genome shotgun (WGS) entry which is preliminary data.</text>
</comment>
<organism evidence="1 2">
    <name type="scientific">Microbacterium maritypicum</name>
    <name type="common">Microbacterium liquefaciens</name>
    <dbReference type="NCBI Taxonomy" id="33918"/>
    <lineage>
        <taxon>Bacteria</taxon>
        <taxon>Bacillati</taxon>
        <taxon>Actinomycetota</taxon>
        <taxon>Actinomycetes</taxon>
        <taxon>Micrococcales</taxon>
        <taxon>Microbacteriaceae</taxon>
        <taxon>Microbacterium</taxon>
    </lineage>
</organism>